<dbReference type="GeneID" id="113396763"/>
<name>A0ABM4AVZ1_VANTA</name>
<gene>
    <name evidence="4" type="primary">LOC113396763</name>
</gene>
<feature type="domain" description="G-patch" evidence="2">
    <location>
        <begin position="543"/>
        <end position="589"/>
    </location>
</feature>
<dbReference type="PROSITE" id="PS50174">
    <property type="entry name" value="G_PATCH"/>
    <property type="match status" value="1"/>
</dbReference>
<accession>A0ABM4AVZ1</accession>
<dbReference type="InterPro" id="IPR000467">
    <property type="entry name" value="G_patch_dom"/>
</dbReference>
<evidence type="ECO:0000313" key="3">
    <source>
        <dbReference type="Proteomes" id="UP001652626"/>
    </source>
</evidence>
<organism evidence="3 4">
    <name type="scientific">Vanessa tameamea</name>
    <name type="common">Kamehameha butterfly</name>
    <dbReference type="NCBI Taxonomy" id="334116"/>
    <lineage>
        <taxon>Eukaryota</taxon>
        <taxon>Metazoa</taxon>
        <taxon>Ecdysozoa</taxon>
        <taxon>Arthropoda</taxon>
        <taxon>Hexapoda</taxon>
        <taxon>Insecta</taxon>
        <taxon>Pterygota</taxon>
        <taxon>Neoptera</taxon>
        <taxon>Endopterygota</taxon>
        <taxon>Lepidoptera</taxon>
        <taxon>Glossata</taxon>
        <taxon>Ditrysia</taxon>
        <taxon>Papilionoidea</taxon>
        <taxon>Nymphalidae</taxon>
        <taxon>Nymphalinae</taxon>
        <taxon>Vanessa</taxon>
    </lineage>
</organism>
<protein>
    <submittedName>
        <fullName evidence="4">Uncharacterized protein LOC113396763</fullName>
    </submittedName>
</protein>
<proteinExistence type="predicted"/>
<keyword evidence="3" id="KW-1185">Reference proteome</keyword>
<evidence type="ECO:0000313" key="4">
    <source>
        <dbReference type="RefSeq" id="XP_064075463.1"/>
    </source>
</evidence>
<feature type="region of interest" description="Disordered" evidence="1">
    <location>
        <begin position="264"/>
        <end position="283"/>
    </location>
</feature>
<dbReference type="SMART" id="SM00443">
    <property type="entry name" value="G_patch"/>
    <property type="match status" value="1"/>
</dbReference>
<sequence length="813" mass="93279">MSDVISQSFKVEWLNTTLKFIKNDNQMIMEFPEMPASHVEYLHNLIWQRKNDVGLGFKSLYAPLWEAMRIYSLKYRFKVSVLKSIDNRGHLVIEKIKKTDQGEERADSNNEELVTDAAKVSQPRADKQIKKKKETKSEKYLKEKSKIIESISPPFLRTTLQRILDFIKDEKEASLLFTDLAPIEAKFLENFLGIYNRRHMFETMMSPACNNIFNEMWKCFNQFDKTCKLEVDASKTNMKTKKREVSFFKVPRYVRPTMTRAMLKKEQKQTDVENSSTADKNDVNPRSKFLKALSVNKDLSNEINAPPCNIQVRSNVRTVSKTLEIKAHNDNSKDNQNMLNTINNCVIDKKTTEVNGNNSTKIYSKKNLTTINNPVIDNVHRTESNLVCKEEYKECYKRELKDDQEEDTTSTSVMYYVLQSEEKCSIDIKNSNKDRYKSSCQEKNVTSASIVGNASLIHKNVLPKSCKTSSKESIASKFLKDPSQMKLPPKKSITFEKSTELDTTSAIGVQDINSCIEKRAKERKKESCSRKNKLLEAMSTPLESDKGLRMMQLMGWEGGALGLRGEGITEPIIPMLYLAPGAGLGHITEKSLIKQAKVDFRIDVFEKILNLLDKDISDVVINFKDEISKKDRRFLKTTLLSFNKRKKISLSNGVENDLGQKILDKMIIDSNMYIEMTICSNNREILIKKIFPDDNRNQSKPSNKKNIKELSKNNLTDANNINSNVLKLPGKKRNFKILILSKILELLKSEDQYVEINFDSALLSKYCDCLEKTCSNINEGRKIYGKYVKVVAEEVNDNIGNTCLNVEYGNNMM</sequence>
<reference evidence="4" key="1">
    <citation type="submission" date="2025-08" db="UniProtKB">
        <authorList>
            <consortium name="RefSeq"/>
        </authorList>
    </citation>
    <scope>IDENTIFICATION</scope>
    <source>
        <tissue evidence="4">Whole body</tissue>
    </source>
</reference>
<evidence type="ECO:0000256" key="1">
    <source>
        <dbReference type="SAM" id="MobiDB-lite"/>
    </source>
</evidence>
<dbReference type="RefSeq" id="XP_064075463.1">
    <property type="nucleotide sequence ID" value="XM_064219393.1"/>
</dbReference>
<evidence type="ECO:0000259" key="2">
    <source>
        <dbReference type="PROSITE" id="PS50174"/>
    </source>
</evidence>
<dbReference type="Proteomes" id="UP001652626">
    <property type="component" value="Chromosome 28"/>
</dbReference>